<proteinExistence type="predicted"/>
<evidence type="ECO:0000313" key="2">
    <source>
        <dbReference type="EMBL" id="NJC27107.1"/>
    </source>
</evidence>
<protein>
    <submittedName>
        <fullName evidence="2">GNAT superfamily N-acetyltransferase</fullName>
    </submittedName>
</protein>
<evidence type="ECO:0000313" key="3">
    <source>
        <dbReference type="Proteomes" id="UP000770785"/>
    </source>
</evidence>
<keyword evidence="3" id="KW-1185">Reference proteome</keyword>
<reference evidence="2 3" key="1">
    <citation type="submission" date="2020-03" db="EMBL/GenBank/DDBJ databases">
        <title>Genomic Encyclopedia of Type Strains, Phase IV (KMG-IV): sequencing the most valuable type-strain genomes for metagenomic binning, comparative biology and taxonomic classification.</title>
        <authorList>
            <person name="Goeker M."/>
        </authorList>
    </citation>
    <scope>NUCLEOTIDE SEQUENCE [LARGE SCALE GENOMIC DNA]</scope>
    <source>
        <strain evidence="2 3">DSM 105096</strain>
    </source>
</reference>
<dbReference type="RefSeq" id="WP_168037914.1">
    <property type="nucleotide sequence ID" value="NZ_JAATJH010000004.1"/>
</dbReference>
<name>A0ABX0XEC6_9BACT</name>
<dbReference type="InterPro" id="IPR000182">
    <property type="entry name" value="GNAT_dom"/>
</dbReference>
<dbReference type="Gene3D" id="3.40.630.30">
    <property type="match status" value="1"/>
</dbReference>
<sequence length="144" mass="16320">MPPDLSFRSLNPTHAPRVVELVHLLNPAIPTAELAARLVTQWDFDGYYCFGLFRAEELIGVASAWVSVRLYGGKLVELDNVIVDPAARGGTGSYFMEQLQAWARAENCVRMELKTYVTNARSHKFYFDHGFDLRAFYFVKALVD</sequence>
<dbReference type="SUPFAM" id="SSF55729">
    <property type="entry name" value="Acyl-CoA N-acyltransferases (Nat)"/>
    <property type="match status" value="1"/>
</dbReference>
<evidence type="ECO:0000259" key="1">
    <source>
        <dbReference type="PROSITE" id="PS51186"/>
    </source>
</evidence>
<comment type="caution">
    <text evidence="2">The sequence shown here is derived from an EMBL/GenBank/DDBJ whole genome shotgun (WGS) entry which is preliminary data.</text>
</comment>
<dbReference type="Proteomes" id="UP000770785">
    <property type="component" value="Unassembled WGS sequence"/>
</dbReference>
<feature type="domain" description="N-acetyltransferase" evidence="1">
    <location>
        <begin position="5"/>
        <end position="144"/>
    </location>
</feature>
<accession>A0ABX0XEC6</accession>
<gene>
    <name evidence="2" type="ORF">GGR27_002620</name>
</gene>
<dbReference type="InterPro" id="IPR016181">
    <property type="entry name" value="Acyl_CoA_acyltransferase"/>
</dbReference>
<dbReference type="PROSITE" id="PS51186">
    <property type="entry name" value="GNAT"/>
    <property type="match status" value="1"/>
</dbReference>
<organism evidence="2 3">
    <name type="scientific">Neolewinella antarctica</name>
    <dbReference type="NCBI Taxonomy" id="442734"/>
    <lineage>
        <taxon>Bacteria</taxon>
        <taxon>Pseudomonadati</taxon>
        <taxon>Bacteroidota</taxon>
        <taxon>Saprospiria</taxon>
        <taxon>Saprospirales</taxon>
        <taxon>Lewinellaceae</taxon>
        <taxon>Neolewinella</taxon>
    </lineage>
</organism>
<dbReference type="CDD" id="cd04301">
    <property type="entry name" value="NAT_SF"/>
    <property type="match status" value="1"/>
</dbReference>
<dbReference type="Pfam" id="PF00583">
    <property type="entry name" value="Acetyltransf_1"/>
    <property type="match status" value="1"/>
</dbReference>
<dbReference type="EMBL" id="JAATJH010000004">
    <property type="protein sequence ID" value="NJC27107.1"/>
    <property type="molecule type" value="Genomic_DNA"/>
</dbReference>